<keyword evidence="3" id="KW-1185">Reference proteome</keyword>
<dbReference type="AlphaFoldDB" id="A2DFR4"/>
<proteinExistence type="predicted"/>
<name>A2DFR4_TRIV3</name>
<evidence type="ECO:0000256" key="1">
    <source>
        <dbReference type="SAM" id="Coils"/>
    </source>
</evidence>
<dbReference type="VEuPathDB" id="TrichDB:TVAG_391510"/>
<dbReference type="VEuPathDB" id="TrichDB:TVAGG3_0323190"/>
<dbReference type="RefSeq" id="XP_001581753.1">
    <property type="nucleotide sequence ID" value="XM_001581703.1"/>
</dbReference>
<feature type="coiled-coil region" evidence="1">
    <location>
        <begin position="125"/>
        <end position="310"/>
    </location>
</feature>
<gene>
    <name evidence="2" type="ORF">TVAG_391510</name>
</gene>
<dbReference type="EMBL" id="DS113195">
    <property type="protein sequence ID" value="EAY20767.1"/>
    <property type="molecule type" value="Genomic_DNA"/>
</dbReference>
<reference evidence="2" key="1">
    <citation type="submission" date="2006-10" db="EMBL/GenBank/DDBJ databases">
        <authorList>
            <person name="Amadeo P."/>
            <person name="Zhao Q."/>
            <person name="Wortman J."/>
            <person name="Fraser-Liggett C."/>
            <person name="Carlton J."/>
        </authorList>
    </citation>
    <scope>NUCLEOTIDE SEQUENCE</scope>
    <source>
        <strain evidence="2">G3</strain>
    </source>
</reference>
<protein>
    <submittedName>
        <fullName evidence="2">Uncharacterized protein</fullName>
    </submittedName>
</protein>
<dbReference type="SMR" id="A2DFR4"/>
<organism evidence="2 3">
    <name type="scientific">Trichomonas vaginalis (strain ATCC PRA-98 / G3)</name>
    <dbReference type="NCBI Taxonomy" id="412133"/>
    <lineage>
        <taxon>Eukaryota</taxon>
        <taxon>Metamonada</taxon>
        <taxon>Parabasalia</taxon>
        <taxon>Trichomonadida</taxon>
        <taxon>Trichomonadidae</taxon>
        <taxon>Trichomonas</taxon>
    </lineage>
</organism>
<dbReference type="KEGG" id="tva:5466311"/>
<evidence type="ECO:0000313" key="3">
    <source>
        <dbReference type="Proteomes" id="UP000001542"/>
    </source>
</evidence>
<accession>A2DFR4</accession>
<sequence>MNFGFSSRTQTRIPDIAKISHSFAYRKSPRRVNNSAPIPILNPKEMTQKQYVESLEASLTSQLAECNSNHKRYQVFQNVFQSIVDRYGSNPGVLAVKRGYDKVISNLQHYIQERNHKNLTRSTSQEQFNTEISRQREKLAEKRKKNADLDKKLDFVLSEIKREIEDKTDEIVSVQQKAMKANNDVRDKTINISDLKHFEDLKASEYEKALKTKNNFEEQISQMKDNHENLKNQLSELMNIVFEESKTERDTKSQLDESRSNLNNDIKELEDIKHQLTEMQENYTKDSAILQQKNEEFDKNCARLNELKKALTKIQSMFE</sequence>
<keyword evidence="1" id="KW-0175">Coiled coil</keyword>
<dbReference type="InParanoid" id="A2DFR4"/>
<reference evidence="2" key="2">
    <citation type="journal article" date="2007" name="Science">
        <title>Draft genome sequence of the sexually transmitted pathogen Trichomonas vaginalis.</title>
        <authorList>
            <person name="Carlton J.M."/>
            <person name="Hirt R.P."/>
            <person name="Silva J.C."/>
            <person name="Delcher A.L."/>
            <person name="Schatz M."/>
            <person name="Zhao Q."/>
            <person name="Wortman J.R."/>
            <person name="Bidwell S.L."/>
            <person name="Alsmark U.C.M."/>
            <person name="Besteiro S."/>
            <person name="Sicheritz-Ponten T."/>
            <person name="Noel C.J."/>
            <person name="Dacks J.B."/>
            <person name="Foster P.G."/>
            <person name="Simillion C."/>
            <person name="Van de Peer Y."/>
            <person name="Miranda-Saavedra D."/>
            <person name="Barton G.J."/>
            <person name="Westrop G.D."/>
            <person name="Mueller S."/>
            <person name="Dessi D."/>
            <person name="Fiori P.L."/>
            <person name="Ren Q."/>
            <person name="Paulsen I."/>
            <person name="Zhang H."/>
            <person name="Bastida-Corcuera F.D."/>
            <person name="Simoes-Barbosa A."/>
            <person name="Brown M.T."/>
            <person name="Hayes R.D."/>
            <person name="Mukherjee M."/>
            <person name="Okumura C.Y."/>
            <person name="Schneider R."/>
            <person name="Smith A.J."/>
            <person name="Vanacova S."/>
            <person name="Villalvazo M."/>
            <person name="Haas B.J."/>
            <person name="Pertea M."/>
            <person name="Feldblyum T.V."/>
            <person name="Utterback T.R."/>
            <person name="Shu C.L."/>
            <person name="Osoegawa K."/>
            <person name="de Jong P.J."/>
            <person name="Hrdy I."/>
            <person name="Horvathova L."/>
            <person name="Zubacova Z."/>
            <person name="Dolezal P."/>
            <person name="Malik S.B."/>
            <person name="Logsdon J.M. Jr."/>
            <person name="Henze K."/>
            <person name="Gupta A."/>
            <person name="Wang C.C."/>
            <person name="Dunne R.L."/>
            <person name="Upcroft J.A."/>
            <person name="Upcroft P."/>
            <person name="White O."/>
            <person name="Salzberg S.L."/>
            <person name="Tang P."/>
            <person name="Chiu C.-H."/>
            <person name="Lee Y.-S."/>
            <person name="Embley T.M."/>
            <person name="Coombs G.H."/>
            <person name="Mottram J.C."/>
            <person name="Tachezy J."/>
            <person name="Fraser-Liggett C.M."/>
            <person name="Johnson P.J."/>
        </authorList>
    </citation>
    <scope>NUCLEOTIDE SEQUENCE [LARGE SCALE GENOMIC DNA]</scope>
    <source>
        <strain evidence="2">G3</strain>
    </source>
</reference>
<dbReference type="Proteomes" id="UP000001542">
    <property type="component" value="Unassembled WGS sequence"/>
</dbReference>
<evidence type="ECO:0000313" key="2">
    <source>
        <dbReference type="EMBL" id="EAY20767.1"/>
    </source>
</evidence>